<dbReference type="InterPro" id="IPR006171">
    <property type="entry name" value="TOPRIM_dom"/>
</dbReference>
<feature type="domain" description="DUF7146" evidence="2">
    <location>
        <begin position="139"/>
        <end position="243"/>
    </location>
</feature>
<evidence type="ECO:0000259" key="1">
    <source>
        <dbReference type="Pfam" id="PF13362"/>
    </source>
</evidence>
<gene>
    <name evidence="3" type="ORF">DFR47_104322</name>
</gene>
<evidence type="ECO:0000313" key="3">
    <source>
        <dbReference type="EMBL" id="RBO94960.1"/>
    </source>
</evidence>
<name>A0A366DXX5_9HYPH</name>
<dbReference type="Pfam" id="PF23639">
    <property type="entry name" value="DUF7146"/>
    <property type="match status" value="1"/>
</dbReference>
<proteinExistence type="predicted"/>
<sequence length="358" mass="39704">MSRFSVAKDRVLDDLENIIEQLLRANRKHRRSGLWNVANPYRAKSKPDQMAVWLQGNRRGAWKDFVSGDKGDAIDLVAFGLTGAVTDETRIAAVEWVEDRYGLKSMSADRREQLAAEAATRRKAADAKEAKRREASISRARKFFFSCSSQILNTPVETYFKSRNIDISKVPNLGRSLRYRPDCEYWMDPQRPHIPALISAMVDSGGRIGACHYTFLRNDGSGKADVEKSKLMFPETSGLVIRLTNGASGLSAEDAAEQGVKGICGIVEGIEDGASVAISEPELRMWSAGSLSGLLTVPDHPAVSSWIIFKDNDWGKPQAQALFERAVARIKSFRKPVEVISMPAEWGKDVNDAIRSGW</sequence>
<feature type="domain" description="Toprim" evidence="1">
    <location>
        <begin position="265"/>
        <end position="356"/>
    </location>
</feature>
<dbReference type="Proteomes" id="UP000252893">
    <property type="component" value="Unassembled WGS sequence"/>
</dbReference>
<organism evidence="3 4">
    <name type="scientific">Pseudochrobactrum asaccharolyticum</name>
    <dbReference type="NCBI Taxonomy" id="354351"/>
    <lineage>
        <taxon>Bacteria</taxon>
        <taxon>Pseudomonadati</taxon>
        <taxon>Pseudomonadota</taxon>
        <taxon>Alphaproteobacteria</taxon>
        <taxon>Hyphomicrobiales</taxon>
        <taxon>Brucellaceae</taxon>
        <taxon>Pseudochrobactrum</taxon>
    </lineage>
</organism>
<dbReference type="EMBL" id="QNRH01000004">
    <property type="protein sequence ID" value="RBO94960.1"/>
    <property type="molecule type" value="Genomic_DNA"/>
</dbReference>
<evidence type="ECO:0000259" key="2">
    <source>
        <dbReference type="Pfam" id="PF23639"/>
    </source>
</evidence>
<reference evidence="3 4" key="1">
    <citation type="submission" date="2018-06" db="EMBL/GenBank/DDBJ databases">
        <title>Genomic Encyclopedia of Type Strains, Phase IV (KMG-IV): sequencing the most valuable type-strain genomes for metagenomic binning, comparative biology and taxonomic classification.</title>
        <authorList>
            <person name="Goeker M."/>
        </authorList>
    </citation>
    <scope>NUCLEOTIDE SEQUENCE [LARGE SCALE GENOMIC DNA]</scope>
    <source>
        <strain evidence="3 4">DSM 25619</strain>
    </source>
</reference>
<dbReference type="RefSeq" id="WP_113944807.1">
    <property type="nucleotide sequence ID" value="NZ_JBHEEG010000001.1"/>
</dbReference>
<keyword evidence="4" id="KW-1185">Reference proteome</keyword>
<evidence type="ECO:0000313" key="4">
    <source>
        <dbReference type="Proteomes" id="UP000252893"/>
    </source>
</evidence>
<accession>A0A366DXX5</accession>
<dbReference type="AlphaFoldDB" id="A0A366DXX5"/>
<dbReference type="Pfam" id="PF13362">
    <property type="entry name" value="Toprim_3"/>
    <property type="match status" value="1"/>
</dbReference>
<dbReference type="OrthoDB" id="9811157at2"/>
<protein>
    <submittedName>
        <fullName evidence="3">Toprim domain-containing protein</fullName>
    </submittedName>
</protein>
<comment type="caution">
    <text evidence="3">The sequence shown here is derived from an EMBL/GenBank/DDBJ whole genome shotgun (WGS) entry which is preliminary data.</text>
</comment>
<dbReference type="InterPro" id="IPR055570">
    <property type="entry name" value="DUF7146"/>
</dbReference>